<evidence type="ECO:0000256" key="2">
    <source>
        <dbReference type="ARBA" id="ARBA00022614"/>
    </source>
</evidence>
<dbReference type="Gene3D" id="1.10.510.10">
    <property type="entry name" value="Transferase(Phosphotransferase) domain 1"/>
    <property type="match status" value="1"/>
</dbReference>
<feature type="transmembrane region" description="Helical" evidence="8">
    <location>
        <begin position="320"/>
        <end position="344"/>
    </location>
</feature>
<dbReference type="InterPro" id="IPR011009">
    <property type="entry name" value="Kinase-like_dom_sf"/>
</dbReference>
<gene>
    <name evidence="10" type="ORF">CTI12_AA307540</name>
</gene>
<keyword evidence="3 8" id="KW-0812">Transmembrane</keyword>
<dbReference type="Pfam" id="PF00069">
    <property type="entry name" value="Pkinase"/>
    <property type="match status" value="1"/>
</dbReference>
<evidence type="ECO:0000256" key="4">
    <source>
        <dbReference type="ARBA" id="ARBA00022729"/>
    </source>
</evidence>
<evidence type="ECO:0000256" key="3">
    <source>
        <dbReference type="ARBA" id="ARBA00022692"/>
    </source>
</evidence>
<evidence type="ECO:0000256" key="6">
    <source>
        <dbReference type="ARBA" id="ARBA00022989"/>
    </source>
</evidence>
<dbReference type="PROSITE" id="PS51450">
    <property type="entry name" value="LRR"/>
    <property type="match status" value="1"/>
</dbReference>
<dbReference type="InterPro" id="IPR032675">
    <property type="entry name" value="LRR_dom_sf"/>
</dbReference>
<dbReference type="Proteomes" id="UP000245207">
    <property type="component" value="Unassembled WGS sequence"/>
</dbReference>
<dbReference type="GO" id="GO:0004672">
    <property type="term" value="F:protein kinase activity"/>
    <property type="evidence" value="ECO:0007669"/>
    <property type="project" value="InterPro"/>
</dbReference>
<dbReference type="GO" id="GO:0005524">
    <property type="term" value="F:ATP binding"/>
    <property type="evidence" value="ECO:0007669"/>
    <property type="project" value="InterPro"/>
</dbReference>
<comment type="caution">
    <text evidence="10">The sequence shown here is derived from an EMBL/GenBank/DDBJ whole genome shotgun (WGS) entry which is preliminary data.</text>
</comment>
<evidence type="ECO:0000313" key="10">
    <source>
        <dbReference type="EMBL" id="PWA68411.1"/>
    </source>
</evidence>
<organism evidence="10 11">
    <name type="scientific">Artemisia annua</name>
    <name type="common">Sweet wormwood</name>
    <dbReference type="NCBI Taxonomy" id="35608"/>
    <lineage>
        <taxon>Eukaryota</taxon>
        <taxon>Viridiplantae</taxon>
        <taxon>Streptophyta</taxon>
        <taxon>Embryophyta</taxon>
        <taxon>Tracheophyta</taxon>
        <taxon>Spermatophyta</taxon>
        <taxon>Magnoliopsida</taxon>
        <taxon>eudicotyledons</taxon>
        <taxon>Gunneridae</taxon>
        <taxon>Pentapetalae</taxon>
        <taxon>asterids</taxon>
        <taxon>campanulids</taxon>
        <taxon>Asterales</taxon>
        <taxon>Asteraceae</taxon>
        <taxon>Asteroideae</taxon>
        <taxon>Anthemideae</taxon>
        <taxon>Artemisiinae</taxon>
        <taxon>Artemisia</taxon>
    </lineage>
</organism>
<sequence length="711" mass="79091">MFCPFLDLDSCSCEYFPCLMEESKQKETTHLSTLPTSLHAPQTMCTPHHHHTLLFITLILTIITTTTTTISVQSLPPSDAVALLKFKLKADTKNKLLYNLNEHFDYCQWQGVKCVQGRVVRLVLQNSTLTGTFSENTLSQLTQLRVLSLRNNFLTGPIPNLSALQNLNTLFLDHNRFSGSFPLSLTTLHRLKSIDLARNDLYGSLPIELNFLDKLSYLRLEWNRFSGSIPPLNQTGLNVFNVSGNNLTGSIPETLFRFGVESYLYNPNLCGKIVNRICDGKVPFFDSGSGVSAPAPVVGNAEAQGLVVAPQGTRRRHKRVGVILGFVIGFLIVVAFVLSVFAVFGRRKRGVRAKSVDFTSDEEENENENVNGVENRVVTISANDISNEVRILNNEIAMKVKEKKLELPQQHREKSGNLIFCEGEVAMYGLEQLMSASAELLGRGTIGTTYKAVMDNQLIVTVKRLDAGKTAITSGEAFEKHLEAVGGLRHPNLVPVRAYFQAKQERLVIYDYQPNGSLFNLIHGSRSTKAKPLHWTSCLKIAEDIALGLAYIHQASRLIHNNLKSSNVLLGSDFEACLTDYCLLVLADPTSIDESISTGYKAPELRKSFHRATTKSDVYAFGVLLLELLSGRPPSQHPHLVPEDMAEWVRAMRENDDMPNDNRLGMLVEVAGVCSLTSPEQRPVMRQVLKMLQEIKEAASMDTDNTYNGYS</sequence>
<evidence type="ECO:0000259" key="9">
    <source>
        <dbReference type="PROSITE" id="PS50011"/>
    </source>
</evidence>
<keyword evidence="6 8" id="KW-1133">Transmembrane helix</keyword>
<accession>A0A2U1N4I0</accession>
<protein>
    <submittedName>
        <fullName evidence="10">Leucine-rich repeat protein kinase family protein</fullName>
    </submittedName>
</protein>
<dbReference type="InterPro" id="IPR000719">
    <property type="entry name" value="Prot_kinase_dom"/>
</dbReference>
<dbReference type="SUPFAM" id="SSF56112">
    <property type="entry name" value="Protein kinase-like (PK-like)"/>
    <property type="match status" value="1"/>
</dbReference>
<dbReference type="FunFam" id="3.80.10.10:FF:000400">
    <property type="entry name" value="Nuclear pore complex protein NUP107"/>
    <property type="match status" value="1"/>
</dbReference>
<evidence type="ECO:0000256" key="7">
    <source>
        <dbReference type="ARBA" id="ARBA00023136"/>
    </source>
</evidence>
<dbReference type="STRING" id="35608.A0A2U1N4I0"/>
<dbReference type="AlphaFoldDB" id="A0A2U1N4I0"/>
<comment type="subcellular location">
    <subcellularLocation>
        <location evidence="1">Membrane</location>
    </subcellularLocation>
</comment>
<dbReference type="PANTHER" id="PTHR48007">
    <property type="entry name" value="LEUCINE-RICH REPEAT RECEPTOR-LIKE PROTEIN KINASE PXC1"/>
    <property type="match status" value="1"/>
</dbReference>
<dbReference type="EMBL" id="PKPP01003640">
    <property type="protein sequence ID" value="PWA68411.1"/>
    <property type="molecule type" value="Genomic_DNA"/>
</dbReference>
<feature type="domain" description="Protein kinase" evidence="9">
    <location>
        <begin position="435"/>
        <end position="695"/>
    </location>
</feature>
<name>A0A2U1N4I0_ARTAN</name>
<dbReference type="GO" id="GO:0016020">
    <property type="term" value="C:membrane"/>
    <property type="evidence" value="ECO:0007669"/>
    <property type="project" value="UniProtKB-SubCell"/>
</dbReference>
<proteinExistence type="predicted"/>
<reference evidence="10 11" key="1">
    <citation type="journal article" date="2018" name="Mol. Plant">
        <title>The genome of Artemisia annua provides insight into the evolution of Asteraceae family and artemisinin biosynthesis.</title>
        <authorList>
            <person name="Shen Q."/>
            <person name="Zhang L."/>
            <person name="Liao Z."/>
            <person name="Wang S."/>
            <person name="Yan T."/>
            <person name="Shi P."/>
            <person name="Liu M."/>
            <person name="Fu X."/>
            <person name="Pan Q."/>
            <person name="Wang Y."/>
            <person name="Lv Z."/>
            <person name="Lu X."/>
            <person name="Zhang F."/>
            <person name="Jiang W."/>
            <person name="Ma Y."/>
            <person name="Chen M."/>
            <person name="Hao X."/>
            <person name="Li L."/>
            <person name="Tang Y."/>
            <person name="Lv G."/>
            <person name="Zhou Y."/>
            <person name="Sun X."/>
            <person name="Brodelius P.E."/>
            <person name="Rose J.K.C."/>
            <person name="Tang K."/>
        </authorList>
    </citation>
    <scope>NUCLEOTIDE SEQUENCE [LARGE SCALE GENOMIC DNA]</scope>
    <source>
        <strain evidence="11">cv. Huhao1</strain>
        <tissue evidence="10">Leaf</tissue>
    </source>
</reference>
<dbReference type="OrthoDB" id="4062651at2759"/>
<keyword evidence="11" id="KW-1185">Reference proteome</keyword>
<evidence type="ECO:0000256" key="8">
    <source>
        <dbReference type="SAM" id="Phobius"/>
    </source>
</evidence>
<dbReference type="Gene3D" id="3.30.200.20">
    <property type="entry name" value="Phosphorylase Kinase, domain 1"/>
    <property type="match status" value="1"/>
</dbReference>
<dbReference type="SUPFAM" id="SSF52058">
    <property type="entry name" value="L domain-like"/>
    <property type="match status" value="1"/>
</dbReference>
<keyword evidence="2" id="KW-0433">Leucine-rich repeat</keyword>
<evidence type="ECO:0000256" key="1">
    <source>
        <dbReference type="ARBA" id="ARBA00004370"/>
    </source>
</evidence>
<dbReference type="Gene3D" id="3.80.10.10">
    <property type="entry name" value="Ribonuclease Inhibitor"/>
    <property type="match status" value="2"/>
</dbReference>
<keyword evidence="7 8" id="KW-0472">Membrane</keyword>
<dbReference type="InterPro" id="IPR001611">
    <property type="entry name" value="Leu-rich_rpt"/>
</dbReference>
<keyword evidence="4" id="KW-0732">Signal</keyword>
<dbReference type="Pfam" id="PF00560">
    <property type="entry name" value="LRR_1"/>
    <property type="match status" value="3"/>
</dbReference>
<dbReference type="PROSITE" id="PS50011">
    <property type="entry name" value="PROTEIN_KINASE_DOM"/>
    <property type="match status" value="1"/>
</dbReference>
<keyword evidence="10" id="KW-0418">Kinase</keyword>
<evidence type="ECO:0000313" key="11">
    <source>
        <dbReference type="Proteomes" id="UP000245207"/>
    </source>
</evidence>
<dbReference type="PANTHER" id="PTHR48007:SF50">
    <property type="entry name" value="PROTEIN KINASE DOMAIN-CONTAINING PROTEIN"/>
    <property type="match status" value="1"/>
</dbReference>
<keyword evidence="5" id="KW-0677">Repeat</keyword>
<evidence type="ECO:0000256" key="5">
    <source>
        <dbReference type="ARBA" id="ARBA00022737"/>
    </source>
</evidence>
<keyword evidence="10" id="KW-0808">Transferase</keyword>
<dbReference type="InterPro" id="IPR046959">
    <property type="entry name" value="PRK1-6/SRF4-like"/>
</dbReference>